<dbReference type="SUPFAM" id="SSF52266">
    <property type="entry name" value="SGNH hydrolase"/>
    <property type="match status" value="1"/>
</dbReference>
<dbReference type="InterPro" id="IPR013830">
    <property type="entry name" value="SGNH_hydro"/>
</dbReference>
<dbReference type="RefSeq" id="WP_395112557.1">
    <property type="nucleotide sequence ID" value="NZ_JBIMSO010000007.1"/>
</dbReference>
<evidence type="ECO:0000313" key="4">
    <source>
        <dbReference type="Proteomes" id="UP001609175"/>
    </source>
</evidence>
<evidence type="ECO:0000256" key="1">
    <source>
        <dbReference type="SAM" id="SignalP"/>
    </source>
</evidence>
<dbReference type="Gene3D" id="3.40.50.1110">
    <property type="entry name" value="SGNH hydrolase"/>
    <property type="match status" value="1"/>
</dbReference>
<name>A0ABW7JKE9_9NOCA</name>
<sequence length="419" mass="43703">MRTLRFAVVAVAAAATFLAPTATAAPAQCDGNWVGSFSAAPGFVNSTPPQNSTVRAIVVPHLGGETLRLTVTNRFGTQPLTVENTYVGRSVDGTPDLVGGTNTAVTFDGRSTVTIPPGADIVSDAVRFDTVAFQPLAVSMYLGQAAVTSEHFDAHQMSWLAVGSNAAADVGGQRFTVPYPLLPIVNRVDVEAAAGRTIVTFGDSITDGFHDVPMQLSTFGANQRYPDYLARRIAATHPNVGVVSAGISGNQVTRDATPGFETTLGYGPSAISRFDRDALAVPGVTDVILMEGTNDLAGTFHAPSTTQQITAGLAELITRAHARGVRVHLGTIPPRTDVLAPPDVHASITAINNWIRTASEADSVVDFDATLRDPQNPAKLHPQFDSGDGIHPNAAGYQAMADTVDLATLLDGGPGPRCG</sequence>
<organism evidence="3 4">
    <name type="scientific">Antrihabitans spumae</name>
    <dbReference type="NCBI Taxonomy" id="3373370"/>
    <lineage>
        <taxon>Bacteria</taxon>
        <taxon>Bacillati</taxon>
        <taxon>Actinomycetota</taxon>
        <taxon>Actinomycetes</taxon>
        <taxon>Mycobacteriales</taxon>
        <taxon>Nocardiaceae</taxon>
        <taxon>Antrihabitans</taxon>
    </lineage>
</organism>
<dbReference type="InterPro" id="IPR036514">
    <property type="entry name" value="SGNH_hydro_sf"/>
</dbReference>
<protein>
    <submittedName>
        <fullName evidence="3">SGNH/GDSL hydrolase family protein</fullName>
    </submittedName>
</protein>
<comment type="caution">
    <text evidence="3">The sequence shown here is derived from an EMBL/GenBank/DDBJ whole genome shotgun (WGS) entry which is preliminary data.</text>
</comment>
<dbReference type="EMBL" id="JBIMSO010000007">
    <property type="protein sequence ID" value="MFH5207119.1"/>
    <property type="molecule type" value="Genomic_DNA"/>
</dbReference>
<dbReference type="Pfam" id="PF13472">
    <property type="entry name" value="Lipase_GDSL_2"/>
    <property type="match status" value="1"/>
</dbReference>
<feature type="signal peptide" evidence="1">
    <location>
        <begin position="1"/>
        <end position="24"/>
    </location>
</feature>
<accession>A0ABW7JKE9</accession>
<dbReference type="CDD" id="cd01830">
    <property type="entry name" value="XynE_like"/>
    <property type="match status" value="1"/>
</dbReference>
<evidence type="ECO:0000259" key="2">
    <source>
        <dbReference type="Pfam" id="PF13472"/>
    </source>
</evidence>
<dbReference type="InterPro" id="IPR053140">
    <property type="entry name" value="GDSL_Rv0518-like"/>
</dbReference>
<dbReference type="PANTHER" id="PTHR43784:SF2">
    <property type="entry name" value="GDSL-LIKE LIPASE_ACYLHYDROLASE, PUTATIVE (AFU_ORTHOLOGUE AFUA_2G00820)-RELATED"/>
    <property type="match status" value="1"/>
</dbReference>
<feature type="domain" description="SGNH hydrolase-type esterase" evidence="2">
    <location>
        <begin position="201"/>
        <end position="399"/>
    </location>
</feature>
<dbReference type="Proteomes" id="UP001609175">
    <property type="component" value="Unassembled WGS sequence"/>
</dbReference>
<feature type="chain" id="PRO_5046952913" evidence="1">
    <location>
        <begin position="25"/>
        <end position="419"/>
    </location>
</feature>
<dbReference type="PANTHER" id="PTHR43784">
    <property type="entry name" value="GDSL-LIKE LIPASE/ACYLHYDROLASE, PUTATIVE (AFU_ORTHOLOGUE AFUA_2G00820)-RELATED"/>
    <property type="match status" value="1"/>
</dbReference>
<keyword evidence="1" id="KW-0732">Signal</keyword>
<reference evidence="3 4" key="1">
    <citation type="submission" date="2024-10" db="EMBL/GenBank/DDBJ databases">
        <authorList>
            <person name="Riesco R."/>
        </authorList>
    </citation>
    <scope>NUCLEOTIDE SEQUENCE [LARGE SCALE GENOMIC DNA]</scope>
    <source>
        <strain evidence="3 4">NCIMB 15449</strain>
    </source>
</reference>
<evidence type="ECO:0000313" key="3">
    <source>
        <dbReference type="EMBL" id="MFH5207119.1"/>
    </source>
</evidence>
<proteinExistence type="predicted"/>
<gene>
    <name evidence="3" type="ORF">ACHIPZ_02620</name>
</gene>
<dbReference type="GO" id="GO:0016787">
    <property type="term" value="F:hydrolase activity"/>
    <property type="evidence" value="ECO:0007669"/>
    <property type="project" value="UniProtKB-KW"/>
</dbReference>
<keyword evidence="3" id="KW-0378">Hydrolase</keyword>